<protein>
    <submittedName>
        <fullName evidence="1">Uncharacterized protein</fullName>
    </submittedName>
</protein>
<gene>
    <name evidence="1" type="ORF">DSLASN_39520</name>
</gene>
<name>A0ABM7PMG9_9BACT</name>
<dbReference type="Proteomes" id="UP001320148">
    <property type="component" value="Chromosome"/>
</dbReference>
<reference evidence="1 2" key="1">
    <citation type="submission" date="2021-02" db="EMBL/GenBank/DDBJ databases">
        <title>Complete genome of Desulfoluna sp. strain ASN36.</title>
        <authorList>
            <person name="Takahashi A."/>
            <person name="Kojima H."/>
            <person name="Fukui M."/>
        </authorList>
    </citation>
    <scope>NUCLEOTIDE SEQUENCE [LARGE SCALE GENOMIC DNA]</scope>
    <source>
        <strain evidence="1 2">ASN36</strain>
    </source>
</reference>
<dbReference type="EMBL" id="AP024488">
    <property type="protein sequence ID" value="BCS98320.1"/>
    <property type="molecule type" value="Genomic_DNA"/>
</dbReference>
<proteinExistence type="predicted"/>
<evidence type="ECO:0000313" key="1">
    <source>
        <dbReference type="EMBL" id="BCS98320.1"/>
    </source>
</evidence>
<accession>A0ABM7PMG9</accession>
<evidence type="ECO:0000313" key="2">
    <source>
        <dbReference type="Proteomes" id="UP001320148"/>
    </source>
</evidence>
<organism evidence="1 2">
    <name type="scientific">Desulfoluna limicola</name>
    <dbReference type="NCBI Taxonomy" id="2810562"/>
    <lineage>
        <taxon>Bacteria</taxon>
        <taxon>Pseudomonadati</taxon>
        <taxon>Thermodesulfobacteriota</taxon>
        <taxon>Desulfobacteria</taxon>
        <taxon>Desulfobacterales</taxon>
        <taxon>Desulfolunaceae</taxon>
        <taxon>Desulfoluna</taxon>
    </lineage>
</organism>
<sequence length="81" mass="9423">MGAWGDLLLFFSLQFLYNIKIYWVRKTFDDSMEAAPRWTRWRDDVPLPSGGGWQRAGIIDFLSVCQPQQRGPAVPNYRGEE</sequence>
<keyword evidence="2" id="KW-1185">Reference proteome</keyword>